<dbReference type="Proteomes" id="UP000019854">
    <property type="component" value="Unassembled WGS sequence"/>
</dbReference>
<protein>
    <recommendedName>
        <fullName evidence="5">DUF4352 domain-containing protein</fullName>
    </recommendedName>
</protein>
<feature type="compositionally biased region" description="Low complexity" evidence="2">
    <location>
        <begin position="31"/>
        <end position="52"/>
    </location>
</feature>
<dbReference type="AlphaFoldDB" id="A0A829PQH6"/>
<evidence type="ECO:0000313" key="3">
    <source>
        <dbReference type="EMBL" id="ETZ89342.1"/>
    </source>
</evidence>
<organism evidence="3 4">
    <name type="scientific">Mycobacteroides abscessus MAB_030201_1075</name>
    <dbReference type="NCBI Taxonomy" id="1335410"/>
    <lineage>
        <taxon>Bacteria</taxon>
        <taxon>Bacillati</taxon>
        <taxon>Actinomycetota</taxon>
        <taxon>Actinomycetes</taxon>
        <taxon>Mycobacteriales</taxon>
        <taxon>Mycobacteriaceae</taxon>
        <taxon>Mycobacteroides</taxon>
        <taxon>Mycobacteroides abscessus</taxon>
    </lineage>
</organism>
<proteinExistence type="predicted"/>
<accession>A0A829PQH6</accession>
<dbReference type="InterPro" id="IPR029050">
    <property type="entry name" value="Immunoprotect_excell_Ig-like"/>
</dbReference>
<evidence type="ECO:0008006" key="5">
    <source>
        <dbReference type="Google" id="ProtNLM"/>
    </source>
</evidence>
<evidence type="ECO:0000256" key="2">
    <source>
        <dbReference type="SAM" id="MobiDB-lite"/>
    </source>
</evidence>
<dbReference type="EMBL" id="JAOX01000001">
    <property type="protein sequence ID" value="ETZ89342.1"/>
    <property type="molecule type" value="Genomic_DNA"/>
</dbReference>
<comment type="caution">
    <text evidence="3">The sequence shown here is derived from an EMBL/GenBank/DDBJ whole genome shotgun (WGS) entry which is preliminary data.</text>
</comment>
<evidence type="ECO:0000313" key="4">
    <source>
        <dbReference type="Proteomes" id="UP000019854"/>
    </source>
</evidence>
<keyword evidence="1" id="KW-0732">Signal</keyword>
<name>A0A829PQH6_9MYCO</name>
<feature type="region of interest" description="Disordered" evidence="2">
    <location>
        <begin position="1"/>
        <end position="54"/>
    </location>
</feature>
<dbReference type="Gene3D" id="2.60.40.1240">
    <property type="match status" value="1"/>
</dbReference>
<reference evidence="3 4" key="1">
    <citation type="submission" date="2014-01" db="EMBL/GenBank/DDBJ databases">
        <authorList>
            <person name="Zelazny A."/>
            <person name="Olivier K."/>
            <person name="Sampaio E.P."/>
            <person name="Holland S.M."/>
            <person name="Tallon L.J."/>
            <person name="Sadzewicz L.K."/>
            <person name="Sengamalay N."/>
            <person name="Fraser C.M."/>
            <person name="Hine E."/>
            <person name="Shefchek K.A."/>
            <person name="Das S.P."/>
            <person name="Shallom S.J."/>
            <person name="Agrawal S."/>
            <person name="Tettelin H."/>
        </authorList>
    </citation>
    <scope>NUCLEOTIDE SEQUENCE [LARGE SCALE GENOMIC DNA]</scope>
    <source>
        <strain evidence="3 4">MAB_030201_1075</strain>
    </source>
</reference>
<evidence type="ECO:0000256" key="1">
    <source>
        <dbReference type="ARBA" id="ARBA00022729"/>
    </source>
</evidence>
<sequence length="259" mass="27356">MDGEPDPTLSGPGPGGETPDDPNAVWRRPGAEGPFAPAAPATPTAEGQQPPASQGVVGRLTTWVRSWWHDLEFVQMWHVVAVAAILATAGFGGLDQVDKTPQSFVIGEPFDNGEFSITVHKASVVRQIVGGGSVVAKQKPGRMYLGVLADITNQQHSPDVASSMFKIPEISDAQNPVIPTGSAPAIYRVSDGSLMNLLQPGLTERVAVVWSVPDTVTPGSSVSLELPYRTFSRGFVQYGEGWVEKDDSAKADISVGVPS</sequence>
<gene>
    <name evidence="3" type="ORF">L829_2918</name>
</gene>